<dbReference type="InterPro" id="IPR002355">
    <property type="entry name" value="Cu_oxidase_Cu_BS"/>
</dbReference>
<feature type="domain" description="Plastocyanin-like" evidence="7">
    <location>
        <begin position="92"/>
        <end position="207"/>
    </location>
</feature>
<protein>
    <submittedName>
        <fullName evidence="8">Oxidoreductase</fullName>
    </submittedName>
</protein>
<accession>A0A918N105</accession>
<reference evidence="8" key="2">
    <citation type="submission" date="2020-09" db="EMBL/GenBank/DDBJ databases">
        <authorList>
            <person name="Sun Q."/>
            <person name="Kim S."/>
        </authorList>
    </citation>
    <scope>NUCLEOTIDE SEQUENCE</scope>
    <source>
        <strain evidence="8">KCTC 23732</strain>
    </source>
</reference>
<feature type="domain" description="Plastocyanin-like" evidence="6">
    <location>
        <begin position="407"/>
        <end position="517"/>
    </location>
</feature>
<proteinExistence type="predicted"/>
<comment type="caution">
    <text evidence="8">The sequence shown here is derived from an EMBL/GenBank/DDBJ whole genome shotgun (WGS) entry which is preliminary data.</text>
</comment>
<organism evidence="8 9">
    <name type="scientific">Advenella faeciporci</name>
    <dbReference type="NCBI Taxonomy" id="797535"/>
    <lineage>
        <taxon>Bacteria</taxon>
        <taxon>Pseudomonadati</taxon>
        <taxon>Pseudomonadota</taxon>
        <taxon>Betaproteobacteria</taxon>
        <taxon>Burkholderiales</taxon>
        <taxon>Alcaligenaceae</taxon>
    </lineage>
</organism>
<comment type="subcellular location">
    <subcellularLocation>
        <location evidence="1">Periplasm</location>
    </subcellularLocation>
</comment>
<evidence type="ECO:0000256" key="3">
    <source>
        <dbReference type="ARBA" id="ARBA00023002"/>
    </source>
</evidence>
<dbReference type="InterPro" id="IPR011707">
    <property type="entry name" value="Cu-oxidase-like_N"/>
</dbReference>
<dbReference type="RefSeq" id="WP_189385627.1">
    <property type="nucleotide sequence ID" value="NZ_BAABFY010000012.1"/>
</dbReference>
<dbReference type="PROSITE" id="PS00080">
    <property type="entry name" value="MULTICOPPER_OXIDASE2"/>
    <property type="match status" value="1"/>
</dbReference>
<evidence type="ECO:0000313" key="9">
    <source>
        <dbReference type="Proteomes" id="UP000608345"/>
    </source>
</evidence>
<dbReference type="GO" id="GO:0016491">
    <property type="term" value="F:oxidoreductase activity"/>
    <property type="evidence" value="ECO:0007669"/>
    <property type="project" value="UniProtKB-KW"/>
</dbReference>
<dbReference type="GO" id="GO:0042597">
    <property type="term" value="C:periplasmic space"/>
    <property type="evidence" value="ECO:0007669"/>
    <property type="project" value="UniProtKB-SubCell"/>
</dbReference>
<feature type="chain" id="PRO_5036725267" evidence="4">
    <location>
        <begin position="27"/>
        <end position="518"/>
    </location>
</feature>
<dbReference type="CDD" id="cd13881">
    <property type="entry name" value="CuRO_2_McoC_like"/>
    <property type="match status" value="1"/>
</dbReference>
<dbReference type="Pfam" id="PF00394">
    <property type="entry name" value="Cu-oxidase"/>
    <property type="match status" value="1"/>
</dbReference>
<dbReference type="Proteomes" id="UP000608345">
    <property type="component" value="Unassembled WGS sequence"/>
</dbReference>
<name>A0A918N105_9BURK</name>
<evidence type="ECO:0000259" key="6">
    <source>
        <dbReference type="Pfam" id="PF07731"/>
    </source>
</evidence>
<dbReference type="PANTHER" id="PTHR11709:SF2">
    <property type="entry name" value="MULTICOPPER OXIDASE LPR1"/>
    <property type="match status" value="1"/>
</dbReference>
<dbReference type="AlphaFoldDB" id="A0A918N105"/>
<dbReference type="Pfam" id="PF07732">
    <property type="entry name" value="Cu-oxidase_3"/>
    <property type="match status" value="1"/>
</dbReference>
<feature type="signal peptide" evidence="4">
    <location>
        <begin position="1"/>
        <end position="26"/>
    </location>
</feature>
<keyword evidence="9" id="KW-1185">Reference proteome</keyword>
<sequence length="518" mass="57068">MNRRKFFGLSMSASAVALLGGNKVFAVNHMQNGHGMAGHDMHGMNVGMGGMMAGTDLLPVDALPGGAPLAPLALLKNQSGKDGLFKAQLTAKETPIELVKGKPTTFMTYNDQIPGPQIVVTEGDTVEIEFKNSLKEPTTIHWHGLPVPPEQDGNPHDPVLPGQTHTYRFTLPEGSAGTYWYHTHAHELAAAQAYSGLAGSFIVKAKNDPLAHLPEQHWLISDLRLDNEGQIPGNDMFDWMNGREGQYALLNGQRQPAITIQGTQRVRIWNACNARYLNLSIPNCEFIVVGTDGGLLEKPASAVSELLIVPGERYEVVIRAIQSGTFPLNSLPFNRQKMMVDFKPETLVLANVSINAVEPDLPGKLRAIADFGPATAQKKVTFGEKPMDHAVGMTPGHEMSDMPPSTMSDLFFINDKTFDMNRIDLRSKVGEVEEWILYNNSHMDHPFHIHGTQFLVTEHVINGKASQPAYRALKDTVNLRPYETVHVKTVQTDKGIRMFHCHILEHESLGMMGQVEVV</sequence>
<evidence type="ECO:0000313" key="8">
    <source>
        <dbReference type="EMBL" id="GGW92193.1"/>
    </source>
</evidence>
<dbReference type="InterPro" id="IPR011706">
    <property type="entry name" value="Cu-oxidase_C"/>
</dbReference>
<evidence type="ECO:0000256" key="4">
    <source>
        <dbReference type="SAM" id="SignalP"/>
    </source>
</evidence>
<evidence type="ECO:0000259" key="7">
    <source>
        <dbReference type="Pfam" id="PF07732"/>
    </source>
</evidence>
<dbReference type="InterPro" id="IPR008972">
    <property type="entry name" value="Cupredoxin"/>
</dbReference>
<dbReference type="Pfam" id="PF07731">
    <property type="entry name" value="Cu-oxidase_2"/>
    <property type="match status" value="1"/>
</dbReference>
<keyword evidence="3" id="KW-0560">Oxidoreductase</keyword>
<reference evidence="8" key="1">
    <citation type="journal article" date="2014" name="Int. J. Syst. Evol. Microbiol.">
        <title>Complete genome sequence of Corynebacterium casei LMG S-19264T (=DSM 44701T), isolated from a smear-ripened cheese.</title>
        <authorList>
            <consortium name="US DOE Joint Genome Institute (JGI-PGF)"/>
            <person name="Walter F."/>
            <person name="Albersmeier A."/>
            <person name="Kalinowski J."/>
            <person name="Ruckert C."/>
        </authorList>
    </citation>
    <scope>NUCLEOTIDE SEQUENCE</scope>
    <source>
        <strain evidence="8">KCTC 23732</strain>
    </source>
</reference>
<evidence type="ECO:0000256" key="1">
    <source>
        <dbReference type="ARBA" id="ARBA00004418"/>
    </source>
</evidence>
<keyword evidence="2" id="KW-0479">Metal-binding</keyword>
<keyword evidence="4" id="KW-0732">Signal</keyword>
<dbReference type="EMBL" id="BMYS01000018">
    <property type="protein sequence ID" value="GGW92193.1"/>
    <property type="molecule type" value="Genomic_DNA"/>
</dbReference>
<dbReference type="PANTHER" id="PTHR11709">
    <property type="entry name" value="MULTI-COPPER OXIDASE"/>
    <property type="match status" value="1"/>
</dbReference>
<dbReference type="GO" id="GO:0005507">
    <property type="term" value="F:copper ion binding"/>
    <property type="evidence" value="ECO:0007669"/>
    <property type="project" value="InterPro"/>
</dbReference>
<dbReference type="InterPro" id="IPR001117">
    <property type="entry name" value="Cu-oxidase_2nd"/>
</dbReference>
<evidence type="ECO:0000259" key="5">
    <source>
        <dbReference type="Pfam" id="PF00394"/>
    </source>
</evidence>
<dbReference type="InterPro" id="IPR045087">
    <property type="entry name" value="Cu-oxidase_fam"/>
</dbReference>
<gene>
    <name evidence="8" type="ORF">GCM10011450_22830</name>
</gene>
<dbReference type="SUPFAM" id="SSF49503">
    <property type="entry name" value="Cupredoxins"/>
    <property type="match status" value="3"/>
</dbReference>
<evidence type="ECO:0000256" key="2">
    <source>
        <dbReference type="ARBA" id="ARBA00022723"/>
    </source>
</evidence>
<feature type="domain" description="Plastocyanin-like" evidence="5">
    <location>
        <begin position="236"/>
        <end position="330"/>
    </location>
</feature>
<dbReference type="Gene3D" id="2.60.40.420">
    <property type="entry name" value="Cupredoxins - blue copper proteins"/>
    <property type="match status" value="3"/>
</dbReference>